<feature type="compositionally biased region" description="Basic and acidic residues" evidence="1">
    <location>
        <begin position="153"/>
        <end position="168"/>
    </location>
</feature>
<sequence>MGHDFSIQWLRRPDGPGASAVHRPSSLSFPRGIGLCQSGRGFSARSGSSERGRCEFLRCLGCRSVFAQRGDAARDPQLRGPCLRAACSARHICRRPRCRRNRCGRKPSSANSARVVSREGSLTAERMPGRPAARASCRHRGRVNGTVWQQSGRQRDSAANEKFQRDATSRQPVIRGRLLVARVVYELRYGGGECARLRLDGCPSPDPEHWGARGRRRSTSILKISAVTWPQTGQKRERQRVVVGQRLRAAFLPNV</sequence>
<evidence type="ECO:0000313" key="3">
    <source>
        <dbReference type="Proteomes" id="UP000199356"/>
    </source>
</evidence>
<dbReference type="EMBL" id="FOXA01000039">
    <property type="protein sequence ID" value="SFQ14203.1"/>
    <property type="molecule type" value="Genomic_DNA"/>
</dbReference>
<keyword evidence="3" id="KW-1185">Reference proteome</keyword>
<dbReference type="AlphaFoldDB" id="A0A1I5W3E0"/>
<proteinExistence type="predicted"/>
<evidence type="ECO:0000256" key="1">
    <source>
        <dbReference type="SAM" id="MobiDB-lite"/>
    </source>
</evidence>
<evidence type="ECO:0000313" key="2">
    <source>
        <dbReference type="EMBL" id="SFQ14203.1"/>
    </source>
</evidence>
<reference evidence="2 3" key="1">
    <citation type="submission" date="2016-10" db="EMBL/GenBank/DDBJ databases">
        <authorList>
            <person name="de Groot N.N."/>
        </authorList>
    </citation>
    <scope>NUCLEOTIDE SEQUENCE [LARGE SCALE GENOMIC DNA]</scope>
    <source>
        <strain evidence="2 3">DSM 19547</strain>
    </source>
</reference>
<feature type="region of interest" description="Disordered" evidence="1">
    <location>
        <begin position="109"/>
        <end position="168"/>
    </location>
</feature>
<accession>A0A1I5W3E0</accession>
<dbReference type="Proteomes" id="UP000199356">
    <property type="component" value="Unassembled WGS sequence"/>
</dbReference>
<protein>
    <submittedName>
        <fullName evidence="2">Uncharacterized protein</fullName>
    </submittedName>
</protein>
<name>A0A1I5W3E0_9RHOB</name>
<gene>
    <name evidence="2" type="ORF">SAMN04488047_13925</name>
</gene>
<organism evidence="2 3">
    <name type="scientific">Tranquillimonas alkanivorans</name>
    <dbReference type="NCBI Taxonomy" id="441119"/>
    <lineage>
        <taxon>Bacteria</taxon>
        <taxon>Pseudomonadati</taxon>
        <taxon>Pseudomonadota</taxon>
        <taxon>Alphaproteobacteria</taxon>
        <taxon>Rhodobacterales</taxon>
        <taxon>Roseobacteraceae</taxon>
        <taxon>Tranquillimonas</taxon>
    </lineage>
</organism>